<sequence>MRALLSGKTARRALRPVVDLIDQRIDQRVERRVAPLRHRQRPLELLLDGTGRGPSRLPAQVHLDRLVGELEQLTGDRAGAERNVAQSFRLLIALESLGVGRIAGGTMNICGKLSAVPLLDPPNDDVLEIGTLYGMFGAAMIRMLERAGRDPRLTIVDPLAGLQLQPGTTEGADPTGTPVRGAAVRTNLALAGEAGAAARIQRGFSGDPDVRTAVADRAYGVIIVDGDHSAPGVAADLAWAEEIAAPGAIVVLDDFGHAKWPGIKEAFEKHMAGDTRLRFLGQAANSGFLRAD</sequence>
<dbReference type="EMBL" id="CP061281">
    <property type="protein sequence ID" value="QNS07735.1"/>
    <property type="molecule type" value="Genomic_DNA"/>
</dbReference>
<dbReference type="InterPro" id="IPR029063">
    <property type="entry name" value="SAM-dependent_MTases_sf"/>
</dbReference>
<dbReference type="AlphaFoldDB" id="A0A7H1BG80"/>
<dbReference type="RefSeq" id="WP_188340397.1">
    <property type="nucleotide sequence ID" value="NZ_CP061281.1"/>
</dbReference>
<keyword evidence="1" id="KW-0489">Methyltransferase</keyword>
<proteinExistence type="predicted"/>
<name>A0A7H1BG80_9ACTN</name>
<keyword evidence="2" id="KW-1185">Reference proteome</keyword>
<dbReference type="SUPFAM" id="SSF53335">
    <property type="entry name" value="S-adenosyl-L-methionine-dependent methyltransferases"/>
    <property type="match status" value="1"/>
</dbReference>
<evidence type="ECO:0000313" key="2">
    <source>
        <dbReference type="Proteomes" id="UP000516428"/>
    </source>
</evidence>
<accession>A0A7H1BG80</accession>
<keyword evidence="1" id="KW-0808">Transferase</keyword>
<reference evidence="1 2" key="1">
    <citation type="submission" date="2020-09" db="EMBL/GenBank/DDBJ databases">
        <title>A novel species.</title>
        <authorList>
            <person name="Gao J."/>
        </authorList>
    </citation>
    <scope>NUCLEOTIDE SEQUENCE [LARGE SCALE GENOMIC DNA]</scope>
    <source>
        <strain evidence="1 2">CRXT-Y-14</strain>
    </source>
</reference>
<evidence type="ECO:0000313" key="1">
    <source>
        <dbReference type="EMBL" id="QNS07735.1"/>
    </source>
</evidence>
<dbReference type="Proteomes" id="UP000516428">
    <property type="component" value="Chromosome"/>
</dbReference>
<dbReference type="GO" id="GO:0008168">
    <property type="term" value="F:methyltransferase activity"/>
    <property type="evidence" value="ECO:0007669"/>
    <property type="project" value="UniProtKB-KW"/>
</dbReference>
<organism evidence="1 2">
    <name type="scientific">Streptomyces xanthii</name>
    <dbReference type="NCBI Taxonomy" id="2768069"/>
    <lineage>
        <taxon>Bacteria</taxon>
        <taxon>Bacillati</taxon>
        <taxon>Actinomycetota</taxon>
        <taxon>Actinomycetes</taxon>
        <taxon>Kitasatosporales</taxon>
        <taxon>Streptomycetaceae</taxon>
        <taxon>Streptomyces</taxon>
    </lineage>
</organism>
<gene>
    <name evidence="1" type="ORF">IAG42_31770</name>
</gene>
<dbReference type="Gene3D" id="3.40.50.150">
    <property type="entry name" value="Vaccinia Virus protein VP39"/>
    <property type="match status" value="1"/>
</dbReference>
<dbReference type="KEGG" id="sxn:IAG42_31770"/>
<dbReference type="GO" id="GO:0032259">
    <property type="term" value="P:methylation"/>
    <property type="evidence" value="ECO:0007669"/>
    <property type="project" value="UniProtKB-KW"/>
</dbReference>
<protein>
    <submittedName>
        <fullName evidence="1">Class I SAM-dependent methyltransferase</fullName>
    </submittedName>
</protein>
<dbReference type="Pfam" id="PF13578">
    <property type="entry name" value="Methyltransf_24"/>
    <property type="match status" value="1"/>
</dbReference>